<dbReference type="SUPFAM" id="SSF103196">
    <property type="entry name" value="Roadblock/LC7 domain"/>
    <property type="match status" value="1"/>
</dbReference>
<feature type="domain" description="Roadblock/LAMTOR2" evidence="1">
    <location>
        <begin position="15"/>
        <end position="104"/>
    </location>
</feature>
<dbReference type="Proteomes" id="UP000000663">
    <property type="component" value="Chromosome"/>
</dbReference>
<dbReference type="Pfam" id="PF03259">
    <property type="entry name" value="Robl_LC7"/>
    <property type="match status" value="1"/>
</dbReference>
<accession>Q0W5R6</accession>
<protein>
    <recommendedName>
        <fullName evidence="1">Roadblock/LAMTOR2 domain-containing protein</fullName>
    </recommendedName>
</protein>
<gene>
    <name evidence="2" type="ORF">RCIX930</name>
</gene>
<dbReference type="Gene3D" id="3.30.450.30">
    <property type="entry name" value="Dynein light chain 2a, cytoplasmic"/>
    <property type="match status" value="1"/>
</dbReference>
<proteinExistence type="predicted"/>
<evidence type="ECO:0000313" key="3">
    <source>
        <dbReference type="Proteomes" id="UP000000663"/>
    </source>
</evidence>
<dbReference type="KEGG" id="rci:RCIX930"/>
<name>Q0W5R6_METAR</name>
<organism evidence="2 3">
    <name type="scientific">Methanocella arvoryzae (strain DSM 22066 / NBRC 105507 / MRE50)</name>
    <dbReference type="NCBI Taxonomy" id="351160"/>
    <lineage>
        <taxon>Archaea</taxon>
        <taxon>Methanobacteriati</taxon>
        <taxon>Methanobacteriota</taxon>
        <taxon>Stenosarchaea group</taxon>
        <taxon>Methanomicrobia</taxon>
        <taxon>Methanocellales</taxon>
        <taxon>Methanocellaceae</taxon>
        <taxon>Methanocella</taxon>
    </lineage>
</organism>
<dbReference type="eggNOG" id="arCOG02603">
    <property type="taxonomic scope" value="Archaea"/>
</dbReference>
<dbReference type="EMBL" id="AM114193">
    <property type="protein sequence ID" value="CAJ36277.1"/>
    <property type="molecule type" value="Genomic_DNA"/>
</dbReference>
<dbReference type="SMART" id="SM00960">
    <property type="entry name" value="Robl_LC7"/>
    <property type="match status" value="1"/>
</dbReference>
<evidence type="ECO:0000313" key="2">
    <source>
        <dbReference type="EMBL" id="CAJ36277.1"/>
    </source>
</evidence>
<dbReference type="STRING" id="351160.RCIX930"/>
<sequence>MLMMEGTMEDRSGKLGSVLRKLNESGIEASAVVSRDGFILHSEMQAGEEEKATFAAMAAAVLGAAETVTSELKQGVPRRVIIESGDHRLIEVGAGPMALLVAMVGPKTTLAEALKAIDKAALEVRAIAKPGR</sequence>
<evidence type="ECO:0000259" key="1">
    <source>
        <dbReference type="SMART" id="SM00960"/>
    </source>
</evidence>
<dbReference type="InterPro" id="IPR004942">
    <property type="entry name" value="Roadblock/LAMTOR2_dom"/>
</dbReference>
<keyword evidence="3" id="KW-1185">Reference proteome</keyword>
<reference evidence="2 3" key="1">
    <citation type="journal article" date="2006" name="Science">
        <title>Genome of rice cluster I archaea -- the key methane producers in the rice rhizosphere.</title>
        <authorList>
            <person name="Erkel C."/>
            <person name="Kube M."/>
            <person name="Reinhardt R."/>
            <person name="Liesack W."/>
        </authorList>
    </citation>
    <scope>NUCLEOTIDE SEQUENCE [LARGE SCALE GENOMIC DNA]</scope>
    <source>
        <strain evidence="3">DSM 22066 / NBRC 105507 / MRE50</strain>
    </source>
</reference>
<dbReference type="AlphaFoldDB" id="Q0W5R6"/>